<evidence type="ECO:0000313" key="12">
    <source>
        <dbReference type="Proteomes" id="UP000037751"/>
    </source>
</evidence>
<dbReference type="InterPro" id="IPR032282">
    <property type="entry name" value="HAGH_C"/>
</dbReference>
<evidence type="ECO:0000256" key="7">
    <source>
        <dbReference type="ARBA" id="ARBA00022801"/>
    </source>
</evidence>
<dbReference type="AlphaFoldDB" id="A0A0M8MJR8"/>
<dbReference type="PANTHER" id="PTHR11935">
    <property type="entry name" value="BETA LACTAMASE DOMAIN"/>
    <property type="match status" value="1"/>
</dbReference>
<reference evidence="11 12" key="1">
    <citation type="submission" date="2015-07" db="EMBL/GenBank/DDBJ databases">
        <title>Draft Genome Sequence of Malassezia furfur CBS1878 and Malassezia pachydermatis CBS1879.</title>
        <authorList>
            <person name="Triana S."/>
            <person name="Ohm R."/>
            <person name="Gonzalez A."/>
            <person name="DeCock H."/>
            <person name="Restrepo S."/>
            <person name="Celis A."/>
        </authorList>
    </citation>
    <scope>NUCLEOTIDE SEQUENCE [LARGE SCALE GENOMIC DNA]</scope>
    <source>
        <strain evidence="11 12">CBS 1879</strain>
    </source>
</reference>
<feature type="domain" description="Metallo-beta-lactamase" evidence="10">
    <location>
        <begin position="11"/>
        <end position="199"/>
    </location>
</feature>
<keyword evidence="7 11" id="KW-0378">Hydrolase</keyword>
<comment type="pathway">
    <text evidence="3">Secondary metabolite metabolism; methylglyoxal degradation; (R)-lactate from methylglyoxal: step 2/2.</text>
</comment>
<keyword evidence="6" id="KW-0479">Metal-binding</keyword>
<dbReference type="InterPro" id="IPR035680">
    <property type="entry name" value="Clx_II_MBL"/>
</dbReference>
<dbReference type="Proteomes" id="UP000037751">
    <property type="component" value="Unassembled WGS sequence"/>
</dbReference>
<dbReference type="GeneID" id="28726882"/>
<dbReference type="CDD" id="cd07723">
    <property type="entry name" value="hydroxyacylglutathione_hydrolase_MBL-fold"/>
    <property type="match status" value="1"/>
</dbReference>
<dbReference type="RefSeq" id="XP_017990590.1">
    <property type="nucleotide sequence ID" value="XM_018135007.1"/>
</dbReference>
<comment type="catalytic activity">
    <reaction evidence="1">
        <text>an S-(2-hydroxyacyl)glutathione + H2O = a 2-hydroxy carboxylate + glutathione + H(+)</text>
        <dbReference type="Rhea" id="RHEA:21864"/>
        <dbReference type="ChEBI" id="CHEBI:15377"/>
        <dbReference type="ChEBI" id="CHEBI:15378"/>
        <dbReference type="ChEBI" id="CHEBI:57925"/>
        <dbReference type="ChEBI" id="CHEBI:58896"/>
        <dbReference type="ChEBI" id="CHEBI:71261"/>
        <dbReference type="EC" id="3.1.2.6"/>
    </reaction>
</comment>
<proteinExistence type="inferred from homology"/>
<dbReference type="STRING" id="77020.A0A0M8MJR8"/>
<dbReference type="InterPro" id="IPR036866">
    <property type="entry name" value="RibonucZ/Hydroxyglut_hydro"/>
</dbReference>
<evidence type="ECO:0000313" key="11">
    <source>
        <dbReference type="EMBL" id="KOS12958.1"/>
    </source>
</evidence>
<evidence type="ECO:0000256" key="6">
    <source>
        <dbReference type="ARBA" id="ARBA00022723"/>
    </source>
</evidence>
<dbReference type="InterPro" id="IPR001279">
    <property type="entry name" value="Metallo-B-lactamas"/>
</dbReference>
<keyword evidence="8" id="KW-0862">Zinc</keyword>
<dbReference type="SMART" id="SM00849">
    <property type="entry name" value="Lactamase_B"/>
    <property type="match status" value="1"/>
</dbReference>
<dbReference type="Gene3D" id="3.60.15.10">
    <property type="entry name" value="Ribonuclease Z/Hydroxyacylglutathione hydrolase-like"/>
    <property type="match status" value="1"/>
</dbReference>
<dbReference type="EMBL" id="LGAV01000008">
    <property type="protein sequence ID" value="KOS12958.1"/>
    <property type="molecule type" value="Genomic_DNA"/>
</dbReference>
<gene>
    <name evidence="11" type="ORF">Malapachy_0488</name>
</gene>
<comment type="cofactor">
    <cofactor evidence="2">
        <name>Zn(2+)</name>
        <dbReference type="ChEBI" id="CHEBI:29105"/>
    </cofactor>
</comment>
<evidence type="ECO:0000259" key="10">
    <source>
        <dbReference type="SMART" id="SM00849"/>
    </source>
</evidence>
<dbReference type="OrthoDB" id="515692at2759"/>
<evidence type="ECO:0000256" key="8">
    <source>
        <dbReference type="ARBA" id="ARBA00022833"/>
    </source>
</evidence>
<dbReference type="Pfam" id="PF16123">
    <property type="entry name" value="HAGH_C"/>
    <property type="match status" value="1"/>
</dbReference>
<accession>A0A0M8MJR8</accession>
<dbReference type="GO" id="GO:0046872">
    <property type="term" value="F:metal ion binding"/>
    <property type="evidence" value="ECO:0007669"/>
    <property type="project" value="UniProtKB-KW"/>
</dbReference>
<evidence type="ECO:0000256" key="2">
    <source>
        <dbReference type="ARBA" id="ARBA00001947"/>
    </source>
</evidence>
<sequence length="287" mass="31177">MRIVPVPVRDDNYAYILMSTPQKARPQAVFVDVYDVPRVQKVAAQLGLKDDNILGAITTHGHHDHAGGNKAFASAYPGRKIWGGASSVSSVTDLVQHGDSFELFDEAPVHVKCLATPCHTRDSICFYVEDTRSESALAQTPNGVKEGPEGEKKRGVFTGDTLFISGCGRFFEGSAEDMDRALNEVLSTLPEDTLIYCGHEYTKSNAAFSAAVLPSRPAVQSLVADLRRGRNGGVTTGIYTLGEERQHNPFMLVSDPEVLQVTGSHDKLGAMQYLREAKNQGRLQAAI</sequence>
<comment type="similarity">
    <text evidence="4">Belongs to the metallo-beta-lactamase superfamily. Glyoxalase II family.</text>
</comment>
<organism evidence="11 12">
    <name type="scientific">Malassezia pachydermatis</name>
    <dbReference type="NCBI Taxonomy" id="77020"/>
    <lineage>
        <taxon>Eukaryota</taxon>
        <taxon>Fungi</taxon>
        <taxon>Dikarya</taxon>
        <taxon>Basidiomycota</taxon>
        <taxon>Ustilaginomycotina</taxon>
        <taxon>Malasseziomycetes</taxon>
        <taxon>Malasseziales</taxon>
        <taxon>Malasseziaceae</taxon>
        <taxon>Malassezia</taxon>
    </lineage>
</organism>
<evidence type="ECO:0000256" key="1">
    <source>
        <dbReference type="ARBA" id="ARBA00001623"/>
    </source>
</evidence>
<evidence type="ECO:0000256" key="4">
    <source>
        <dbReference type="ARBA" id="ARBA00006759"/>
    </source>
</evidence>
<dbReference type="EC" id="3.1.2.6" evidence="5"/>
<dbReference type="PANTHER" id="PTHR11935:SF94">
    <property type="entry name" value="TENZING NORGAY, ISOFORM C"/>
    <property type="match status" value="1"/>
</dbReference>
<evidence type="ECO:0000256" key="9">
    <source>
        <dbReference type="ARBA" id="ARBA00031044"/>
    </source>
</evidence>
<name>A0A0M8MJR8_9BASI</name>
<protein>
    <recommendedName>
        <fullName evidence="5">hydroxyacylglutathione hydrolase</fullName>
        <ecNumber evidence="5">3.1.2.6</ecNumber>
    </recommendedName>
    <alternativeName>
        <fullName evidence="9">Glyoxalase II</fullName>
    </alternativeName>
</protein>
<dbReference type="Pfam" id="PF00753">
    <property type="entry name" value="Lactamase_B"/>
    <property type="match status" value="1"/>
</dbReference>
<evidence type="ECO:0000256" key="3">
    <source>
        <dbReference type="ARBA" id="ARBA00004963"/>
    </source>
</evidence>
<dbReference type="GO" id="GO:0004416">
    <property type="term" value="F:hydroxyacylglutathione hydrolase activity"/>
    <property type="evidence" value="ECO:0007669"/>
    <property type="project" value="UniProtKB-EC"/>
</dbReference>
<comment type="caution">
    <text evidence="11">The sequence shown here is derived from an EMBL/GenBank/DDBJ whole genome shotgun (WGS) entry which is preliminary data.</text>
</comment>
<dbReference type="VEuPathDB" id="FungiDB:Malapachy_0488"/>
<evidence type="ECO:0000256" key="5">
    <source>
        <dbReference type="ARBA" id="ARBA00011917"/>
    </source>
</evidence>
<dbReference type="SUPFAM" id="SSF56281">
    <property type="entry name" value="Metallo-hydrolase/oxidoreductase"/>
    <property type="match status" value="1"/>
</dbReference>
<keyword evidence="12" id="KW-1185">Reference proteome</keyword>
<dbReference type="UniPathway" id="UPA00619">
    <property type="reaction ID" value="UER00676"/>
</dbReference>